<dbReference type="Proteomes" id="UP000735302">
    <property type="component" value="Unassembled WGS sequence"/>
</dbReference>
<dbReference type="AlphaFoldDB" id="A0AAV4C6Y0"/>
<name>A0AAV4C6Y0_9GAST</name>
<proteinExistence type="predicted"/>
<accession>A0AAV4C6Y0</accession>
<evidence type="ECO:0000313" key="2">
    <source>
        <dbReference type="Proteomes" id="UP000735302"/>
    </source>
</evidence>
<gene>
    <name evidence="1" type="ORF">PoB_005755100</name>
</gene>
<sequence>MTLTPDRLYNQIGVRQKHSIESMWQSICRPPGRLQSVFVARHKDSRVFLAAAILTLESFWGRVILACYTGERPVFVHSNILIGNFMRSEVAVVFKIVYSQSERVDEPVVEQSLLQTDSNNNRNFIEISPVIARQSDNKNGHQEIAKIQGCLSLKAIPSLKQTGRFVACSN</sequence>
<keyword evidence="2" id="KW-1185">Reference proteome</keyword>
<organism evidence="1 2">
    <name type="scientific">Plakobranchus ocellatus</name>
    <dbReference type="NCBI Taxonomy" id="259542"/>
    <lineage>
        <taxon>Eukaryota</taxon>
        <taxon>Metazoa</taxon>
        <taxon>Spiralia</taxon>
        <taxon>Lophotrochozoa</taxon>
        <taxon>Mollusca</taxon>
        <taxon>Gastropoda</taxon>
        <taxon>Heterobranchia</taxon>
        <taxon>Euthyneura</taxon>
        <taxon>Panpulmonata</taxon>
        <taxon>Sacoglossa</taxon>
        <taxon>Placobranchoidea</taxon>
        <taxon>Plakobranchidae</taxon>
        <taxon>Plakobranchus</taxon>
    </lineage>
</organism>
<evidence type="ECO:0000313" key="1">
    <source>
        <dbReference type="EMBL" id="GFO31046.1"/>
    </source>
</evidence>
<protein>
    <submittedName>
        <fullName evidence="1">Uncharacterized protein</fullName>
    </submittedName>
</protein>
<reference evidence="1 2" key="1">
    <citation type="journal article" date="2021" name="Elife">
        <title>Chloroplast acquisition without the gene transfer in kleptoplastic sea slugs, Plakobranchus ocellatus.</title>
        <authorList>
            <person name="Maeda T."/>
            <person name="Takahashi S."/>
            <person name="Yoshida T."/>
            <person name="Shimamura S."/>
            <person name="Takaki Y."/>
            <person name="Nagai Y."/>
            <person name="Toyoda A."/>
            <person name="Suzuki Y."/>
            <person name="Arimoto A."/>
            <person name="Ishii H."/>
            <person name="Satoh N."/>
            <person name="Nishiyama T."/>
            <person name="Hasebe M."/>
            <person name="Maruyama T."/>
            <person name="Minagawa J."/>
            <person name="Obokata J."/>
            <person name="Shigenobu S."/>
        </authorList>
    </citation>
    <scope>NUCLEOTIDE SEQUENCE [LARGE SCALE GENOMIC DNA]</scope>
</reference>
<dbReference type="EMBL" id="BLXT01006335">
    <property type="protein sequence ID" value="GFO31046.1"/>
    <property type="molecule type" value="Genomic_DNA"/>
</dbReference>
<comment type="caution">
    <text evidence="1">The sequence shown here is derived from an EMBL/GenBank/DDBJ whole genome shotgun (WGS) entry which is preliminary data.</text>
</comment>